<feature type="region of interest" description="Disordered" evidence="1">
    <location>
        <begin position="60"/>
        <end position="79"/>
    </location>
</feature>
<sequence length="79" mass="8704">MPSSSPISAILDALEARAKNVHKYEGLTKKSMNKPYDTGKPTDKSEFKKNVYEVAELLEDDNMAWGKSPQTSPAKSSSK</sequence>
<evidence type="ECO:0000256" key="1">
    <source>
        <dbReference type="SAM" id="MobiDB-lite"/>
    </source>
</evidence>
<feature type="region of interest" description="Disordered" evidence="1">
    <location>
        <begin position="25"/>
        <end position="45"/>
    </location>
</feature>
<dbReference type="AlphaFoldDB" id="A0A9W9ACY7"/>
<gene>
    <name evidence="2" type="ORF">J3R30DRAFT_3702600</name>
</gene>
<proteinExistence type="predicted"/>
<name>A0A9W9ACY7_9AGAR</name>
<dbReference type="EMBL" id="JAOTPV010000008">
    <property type="protein sequence ID" value="KAJ4479350.1"/>
    <property type="molecule type" value="Genomic_DNA"/>
</dbReference>
<dbReference type="Proteomes" id="UP001150266">
    <property type="component" value="Unassembled WGS sequence"/>
</dbReference>
<organism evidence="2 3">
    <name type="scientific">Lentinula aciculospora</name>
    <dbReference type="NCBI Taxonomy" id="153920"/>
    <lineage>
        <taxon>Eukaryota</taxon>
        <taxon>Fungi</taxon>
        <taxon>Dikarya</taxon>
        <taxon>Basidiomycota</taxon>
        <taxon>Agaricomycotina</taxon>
        <taxon>Agaricomycetes</taxon>
        <taxon>Agaricomycetidae</taxon>
        <taxon>Agaricales</taxon>
        <taxon>Marasmiineae</taxon>
        <taxon>Omphalotaceae</taxon>
        <taxon>Lentinula</taxon>
    </lineage>
</organism>
<feature type="compositionally biased region" description="Polar residues" evidence="1">
    <location>
        <begin position="68"/>
        <end position="79"/>
    </location>
</feature>
<evidence type="ECO:0000313" key="2">
    <source>
        <dbReference type="EMBL" id="KAJ4479350.1"/>
    </source>
</evidence>
<comment type="caution">
    <text evidence="2">The sequence shown here is derived from an EMBL/GenBank/DDBJ whole genome shotgun (WGS) entry which is preliminary data.</text>
</comment>
<evidence type="ECO:0000313" key="3">
    <source>
        <dbReference type="Proteomes" id="UP001150266"/>
    </source>
</evidence>
<protein>
    <submittedName>
        <fullName evidence="2">Uncharacterized protein</fullName>
    </submittedName>
</protein>
<accession>A0A9W9ACY7</accession>
<reference evidence="2" key="1">
    <citation type="submission" date="2022-08" db="EMBL/GenBank/DDBJ databases">
        <title>A Global Phylogenomic Analysis of the Shiitake Genus Lentinula.</title>
        <authorList>
            <consortium name="DOE Joint Genome Institute"/>
            <person name="Sierra-Patev S."/>
            <person name="Min B."/>
            <person name="Naranjo-Ortiz M."/>
            <person name="Looney B."/>
            <person name="Konkel Z."/>
            <person name="Slot J.C."/>
            <person name="Sakamoto Y."/>
            <person name="Steenwyk J.L."/>
            <person name="Rokas A."/>
            <person name="Carro J."/>
            <person name="Camarero S."/>
            <person name="Ferreira P."/>
            <person name="Molpeceres G."/>
            <person name="Ruiz-Duenas F.J."/>
            <person name="Serrano A."/>
            <person name="Henrissat B."/>
            <person name="Drula E."/>
            <person name="Hughes K.W."/>
            <person name="Mata J.L."/>
            <person name="Ishikawa N.K."/>
            <person name="Vargas-Isla R."/>
            <person name="Ushijima S."/>
            <person name="Smith C.A."/>
            <person name="Ahrendt S."/>
            <person name="Andreopoulos W."/>
            <person name="He G."/>
            <person name="Labutti K."/>
            <person name="Lipzen A."/>
            <person name="Ng V."/>
            <person name="Riley R."/>
            <person name="Sandor L."/>
            <person name="Barry K."/>
            <person name="Martinez A.T."/>
            <person name="Xiao Y."/>
            <person name="Gibbons J.G."/>
            <person name="Terashima K."/>
            <person name="Grigoriev I.V."/>
            <person name="Hibbett D.S."/>
        </authorList>
    </citation>
    <scope>NUCLEOTIDE SEQUENCE</scope>
    <source>
        <strain evidence="2">JLM2183</strain>
    </source>
</reference>
<keyword evidence="3" id="KW-1185">Reference proteome</keyword>